<dbReference type="InterPro" id="IPR001365">
    <property type="entry name" value="A_deaminase_dom"/>
</dbReference>
<sequence length="576" mass="65974">MRSVILAVLPILFIHAKCDDKYHERRKQLVELELRMALGGNTTLNDKENIVNNCLMQHKFNELDYGFDNPDHYNLSHHFFNYRKQIQKSKVYKIIQSMPKGAVLHVHDMAIIGPDYFVNLTYMDHLYVCFGKPIKFWFSYTVPNATCDGDWKLMKEVRKAAANVTQFDADLRKHFTLVCDNPDVVYPSIKETWDTFMGYFTSVFGLLSFRPNWEQYFYDALKLFRADNIMYVEVRSILPNLYELDGTVYDKIITAKAYRKAINKFLKDYPDFLGAKLIFAPSRKVDAKVLDSYIQTARHIKRDMPDLYAGFDLVGQEDLGNPLIEFVPQLLQAKDLNFFFHAGETNWFGTLTDENLVDAVLLGAKRIGHGYALAKHPALMREVIKKDIGIEVNVLSNAVLSLVKDVRNHPLNIFLSLDLPVVLSSDDPGAWEADPLSDDFYVAFVGVASRLADLRMLKGLALNSLKYSAMKAEHKVRAIREFNSRWNDFWFSVNIICVCAVGAVAGQLYPQKTLAFFEGRKSSNDFKYIKNENHPLLTKNHPVAFPAFRTGAPVNPLGSPLLRIRYLPYWAPSMVA</sequence>
<keyword evidence="7" id="KW-0479">Metal-binding</keyword>
<feature type="domain" description="Adenosine deaminase" evidence="12">
    <location>
        <begin position="191"/>
        <end position="478"/>
    </location>
</feature>
<feature type="domain" description="Adenosine/AMP deaminase N-terminal" evidence="13">
    <location>
        <begin position="10"/>
        <end position="95"/>
    </location>
</feature>
<dbReference type="GO" id="GO:0046103">
    <property type="term" value="P:inosine biosynthetic process"/>
    <property type="evidence" value="ECO:0007669"/>
    <property type="project" value="TreeGrafter"/>
</dbReference>
<comment type="catalytic activity">
    <reaction evidence="10">
        <text>adenosine + H2O + H(+) = inosine + NH4(+)</text>
        <dbReference type="Rhea" id="RHEA:24408"/>
        <dbReference type="ChEBI" id="CHEBI:15377"/>
        <dbReference type="ChEBI" id="CHEBI:15378"/>
        <dbReference type="ChEBI" id="CHEBI:16335"/>
        <dbReference type="ChEBI" id="CHEBI:17596"/>
        <dbReference type="ChEBI" id="CHEBI:28938"/>
        <dbReference type="EC" id="3.5.4.4"/>
    </reaction>
</comment>
<dbReference type="Gene3D" id="3.20.20.140">
    <property type="entry name" value="Metal-dependent hydrolases"/>
    <property type="match status" value="1"/>
</dbReference>
<dbReference type="AlphaFoldDB" id="A0A2H1VBV3"/>
<dbReference type="GO" id="GO:0006154">
    <property type="term" value="P:adenosine catabolic process"/>
    <property type="evidence" value="ECO:0007669"/>
    <property type="project" value="InterPro"/>
</dbReference>
<dbReference type="PANTHER" id="PTHR11409">
    <property type="entry name" value="ADENOSINE DEAMINASE"/>
    <property type="match status" value="1"/>
</dbReference>
<evidence type="ECO:0000256" key="6">
    <source>
        <dbReference type="ARBA" id="ARBA00022525"/>
    </source>
</evidence>
<comment type="cofactor">
    <cofactor evidence="1">
        <name>Zn(2+)</name>
        <dbReference type="ChEBI" id="CHEBI:29105"/>
    </cofactor>
</comment>
<evidence type="ECO:0000256" key="4">
    <source>
        <dbReference type="ARBA" id="ARBA00012784"/>
    </source>
</evidence>
<evidence type="ECO:0000256" key="10">
    <source>
        <dbReference type="ARBA" id="ARBA00047764"/>
    </source>
</evidence>
<evidence type="ECO:0000313" key="14">
    <source>
        <dbReference type="EMBL" id="SOQ37882.1"/>
    </source>
</evidence>
<evidence type="ECO:0000259" key="12">
    <source>
        <dbReference type="Pfam" id="PF00962"/>
    </source>
</evidence>
<comment type="similarity">
    <text evidence="3">Belongs to the metallo-dependent hydrolases superfamily. Adenosine and AMP deaminases family. ADGF subfamily.</text>
</comment>
<reference evidence="14" key="1">
    <citation type="submission" date="2016-07" db="EMBL/GenBank/DDBJ databases">
        <authorList>
            <person name="Bretaudeau A."/>
        </authorList>
    </citation>
    <scope>NUCLEOTIDE SEQUENCE</scope>
    <source>
        <strain evidence="14">Rice</strain>
        <tissue evidence="14">Whole body</tissue>
    </source>
</reference>
<evidence type="ECO:0000256" key="8">
    <source>
        <dbReference type="ARBA" id="ARBA00022729"/>
    </source>
</evidence>
<dbReference type="EMBL" id="ODYU01001533">
    <property type="protein sequence ID" value="SOQ37882.1"/>
    <property type="molecule type" value="Genomic_DNA"/>
</dbReference>
<keyword evidence="6" id="KW-0964">Secreted</keyword>
<dbReference type="FunFam" id="3.20.20.140:FF:000017">
    <property type="entry name" value="Adenosine deaminase 2"/>
    <property type="match status" value="1"/>
</dbReference>
<protein>
    <recommendedName>
        <fullName evidence="5">Adenosine deaminase</fullName>
        <ecNumber evidence="4">3.5.4.4</ecNumber>
    </recommendedName>
</protein>
<feature type="chain" id="PRO_5013635100" description="Adenosine deaminase" evidence="11">
    <location>
        <begin position="19"/>
        <end position="576"/>
    </location>
</feature>
<organism evidence="14">
    <name type="scientific">Spodoptera frugiperda</name>
    <name type="common">Fall armyworm</name>
    <dbReference type="NCBI Taxonomy" id="7108"/>
    <lineage>
        <taxon>Eukaryota</taxon>
        <taxon>Metazoa</taxon>
        <taxon>Ecdysozoa</taxon>
        <taxon>Arthropoda</taxon>
        <taxon>Hexapoda</taxon>
        <taxon>Insecta</taxon>
        <taxon>Pterygota</taxon>
        <taxon>Neoptera</taxon>
        <taxon>Endopterygota</taxon>
        <taxon>Lepidoptera</taxon>
        <taxon>Glossata</taxon>
        <taxon>Ditrysia</taxon>
        <taxon>Noctuoidea</taxon>
        <taxon>Noctuidae</taxon>
        <taxon>Amphipyrinae</taxon>
        <taxon>Spodoptera</taxon>
    </lineage>
</organism>
<evidence type="ECO:0000256" key="5">
    <source>
        <dbReference type="ARBA" id="ARBA00018099"/>
    </source>
</evidence>
<keyword evidence="8 11" id="KW-0732">Signal</keyword>
<evidence type="ECO:0000256" key="9">
    <source>
        <dbReference type="ARBA" id="ARBA00022801"/>
    </source>
</evidence>
<dbReference type="PANTHER" id="PTHR11409:SF39">
    <property type="entry name" value="ADENOSINE DEAMINASE 2"/>
    <property type="match status" value="1"/>
</dbReference>
<evidence type="ECO:0000256" key="11">
    <source>
        <dbReference type="SAM" id="SignalP"/>
    </source>
</evidence>
<dbReference type="InterPro" id="IPR013659">
    <property type="entry name" value="A_deaminase_N"/>
</dbReference>
<keyword evidence="9" id="KW-0378">Hydrolase</keyword>
<dbReference type="GO" id="GO:0046872">
    <property type="term" value="F:metal ion binding"/>
    <property type="evidence" value="ECO:0007669"/>
    <property type="project" value="UniProtKB-KW"/>
</dbReference>
<dbReference type="GO" id="GO:0004000">
    <property type="term" value="F:adenosine deaminase activity"/>
    <property type="evidence" value="ECO:0007669"/>
    <property type="project" value="InterPro"/>
</dbReference>
<name>A0A2H1VBV3_SPOFR</name>
<evidence type="ECO:0000256" key="2">
    <source>
        <dbReference type="ARBA" id="ARBA00004613"/>
    </source>
</evidence>
<comment type="subcellular location">
    <subcellularLocation>
        <location evidence="2">Secreted</location>
    </subcellularLocation>
</comment>
<gene>
    <name evidence="14" type="ORF">SFRICE_006874</name>
</gene>
<dbReference type="InterPro" id="IPR006330">
    <property type="entry name" value="Ado/ade_deaminase"/>
</dbReference>
<dbReference type="GO" id="GO:0005615">
    <property type="term" value="C:extracellular space"/>
    <property type="evidence" value="ECO:0007669"/>
    <property type="project" value="InterPro"/>
</dbReference>
<evidence type="ECO:0000256" key="3">
    <source>
        <dbReference type="ARBA" id="ARBA00006083"/>
    </source>
</evidence>
<evidence type="ECO:0000259" key="13">
    <source>
        <dbReference type="Pfam" id="PF08451"/>
    </source>
</evidence>
<dbReference type="InterPro" id="IPR006331">
    <property type="entry name" value="ADGF"/>
</dbReference>
<evidence type="ECO:0000256" key="1">
    <source>
        <dbReference type="ARBA" id="ARBA00001947"/>
    </source>
</evidence>
<evidence type="ECO:0000256" key="7">
    <source>
        <dbReference type="ARBA" id="ARBA00022723"/>
    </source>
</evidence>
<dbReference type="SUPFAM" id="SSF51556">
    <property type="entry name" value="Metallo-dependent hydrolases"/>
    <property type="match status" value="1"/>
</dbReference>
<proteinExistence type="inferred from homology"/>
<accession>A0A2H1VBV3</accession>
<dbReference type="InterPro" id="IPR032466">
    <property type="entry name" value="Metal_Hydrolase"/>
</dbReference>
<feature type="signal peptide" evidence="11">
    <location>
        <begin position="1"/>
        <end position="18"/>
    </location>
</feature>
<dbReference type="Pfam" id="PF00962">
    <property type="entry name" value="A_deaminase"/>
    <property type="match status" value="1"/>
</dbReference>
<dbReference type="NCBIfam" id="TIGR01431">
    <property type="entry name" value="adm_rel"/>
    <property type="match status" value="1"/>
</dbReference>
<dbReference type="Pfam" id="PF08451">
    <property type="entry name" value="A_deaminase_N"/>
    <property type="match status" value="1"/>
</dbReference>
<dbReference type="EC" id="3.5.4.4" evidence="4"/>